<evidence type="ECO:0000313" key="4">
    <source>
        <dbReference type="Proteomes" id="UP000293671"/>
    </source>
</evidence>
<dbReference type="RefSeq" id="WP_130432717.1">
    <property type="nucleotide sequence ID" value="NZ_SHKP01000006.1"/>
</dbReference>
<feature type="domain" description="Acyl-CoA thioesterase-like C-terminal" evidence="2">
    <location>
        <begin position="139"/>
        <end position="266"/>
    </location>
</feature>
<gene>
    <name evidence="3" type="ORF">EV670_2612</name>
</gene>
<name>A0A4Q7VPD0_9BURK</name>
<sequence length="272" mass="29303">MTETEGPPPASAYAEGDEGRYRATELTRGPWHPDHQHAGPPIALVCRAIERAALEHGLTHVSRLTANLLRPVPIGELAVEVAVDYAGRNAGHYSARLVAGAKEVARFTALVQRESTVPLPDALPGHPLPAAPQGPDASPAASIPFSGRRLVGYGDLVETRVARGRFFDGPCATWFRLRHALLEGEAPSVYQRVVVAADSGNGISAILDFKKYLFVNSDLTINLLRRPRGEWICLDARTYLGPDGCGLAESALYDTDGLIGRATQSLSIRLRE</sequence>
<proteinExistence type="predicted"/>
<feature type="domain" description="Acyl-CoA thioesterase-like N-terminal HotDog" evidence="1">
    <location>
        <begin position="28"/>
        <end position="110"/>
    </location>
</feature>
<dbReference type="OrthoDB" id="1413770at2"/>
<evidence type="ECO:0000259" key="1">
    <source>
        <dbReference type="Pfam" id="PF13622"/>
    </source>
</evidence>
<comment type="caution">
    <text evidence="3">The sequence shown here is derived from an EMBL/GenBank/DDBJ whole genome shotgun (WGS) entry which is preliminary data.</text>
</comment>
<dbReference type="EMBL" id="SHKP01000006">
    <property type="protein sequence ID" value="RZT98202.1"/>
    <property type="molecule type" value="Genomic_DNA"/>
</dbReference>
<reference evidence="3 4" key="1">
    <citation type="submission" date="2019-02" db="EMBL/GenBank/DDBJ databases">
        <title>Genomic Encyclopedia of Type Strains, Phase IV (KMG-IV): sequencing the most valuable type-strain genomes for metagenomic binning, comparative biology and taxonomic classification.</title>
        <authorList>
            <person name="Goeker M."/>
        </authorList>
    </citation>
    <scope>NUCLEOTIDE SEQUENCE [LARGE SCALE GENOMIC DNA]</scope>
    <source>
        <strain evidence="3 4">DSM 19570</strain>
    </source>
</reference>
<dbReference type="SUPFAM" id="SSF54637">
    <property type="entry name" value="Thioesterase/thiol ester dehydrase-isomerase"/>
    <property type="match status" value="1"/>
</dbReference>
<accession>A0A4Q7VPD0</accession>
<evidence type="ECO:0000259" key="2">
    <source>
        <dbReference type="Pfam" id="PF20789"/>
    </source>
</evidence>
<dbReference type="InterPro" id="IPR042171">
    <property type="entry name" value="Acyl-CoA_hotdog"/>
</dbReference>
<keyword evidence="4" id="KW-1185">Reference proteome</keyword>
<evidence type="ECO:0000313" key="3">
    <source>
        <dbReference type="EMBL" id="RZT98202.1"/>
    </source>
</evidence>
<dbReference type="InterPro" id="IPR049449">
    <property type="entry name" value="TesB_ACOT8-like_N"/>
</dbReference>
<dbReference type="Proteomes" id="UP000293671">
    <property type="component" value="Unassembled WGS sequence"/>
</dbReference>
<dbReference type="AlphaFoldDB" id="A0A4Q7VPD0"/>
<dbReference type="Pfam" id="PF20789">
    <property type="entry name" value="4HBT_3C"/>
    <property type="match status" value="1"/>
</dbReference>
<dbReference type="InterPro" id="IPR049450">
    <property type="entry name" value="ACOT8-like_C"/>
</dbReference>
<dbReference type="InterPro" id="IPR029069">
    <property type="entry name" value="HotDog_dom_sf"/>
</dbReference>
<dbReference type="Gene3D" id="2.40.160.210">
    <property type="entry name" value="Acyl-CoA thioesterase, double hotdog domain"/>
    <property type="match status" value="1"/>
</dbReference>
<organism evidence="3 4">
    <name type="scientific">Rivibacter subsaxonicus</name>
    <dbReference type="NCBI Taxonomy" id="457575"/>
    <lineage>
        <taxon>Bacteria</taxon>
        <taxon>Pseudomonadati</taxon>
        <taxon>Pseudomonadota</taxon>
        <taxon>Betaproteobacteria</taxon>
        <taxon>Burkholderiales</taxon>
        <taxon>Rivibacter</taxon>
    </lineage>
</organism>
<protein>
    <submittedName>
        <fullName evidence="3">Thioesterase superfamily protein</fullName>
    </submittedName>
</protein>
<dbReference type="Pfam" id="PF13622">
    <property type="entry name" value="4HBT_3"/>
    <property type="match status" value="1"/>
</dbReference>